<evidence type="ECO:0000256" key="3">
    <source>
        <dbReference type="ARBA" id="ARBA00022729"/>
    </source>
</evidence>
<dbReference type="PROSITE" id="PS51257">
    <property type="entry name" value="PROKAR_LIPOPROTEIN"/>
    <property type="match status" value="1"/>
</dbReference>
<keyword evidence="5" id="KW-0998">Cell outer membrane</keyword>
<evidence type="ECO:0000259" key="7">
    <source>
        <dbReference type="Pfam" id="PF07980"/>
    </source>
</evidence>
<evidence type="ECO:0000256" key="5">
    <source>
        <dbReference type="ARBA" id="ARBA00023237"/>
    </source>
</evidence>
<comment type="subcellular location">
    <subcellularLocation>
        <location evidence="1">Cell outer membrane</location>
    </subcellularLocation>
</comment>
<evidence type="ECO:0000313" key="9">
    <source>
        <dbReference type="EMBL" id="TYR36474.1"/>
    </source>
</evidence>
<accession>A0A5D4H7G7</accession>
<evidence type="ECO:0000256" key="4">
    <source>
        <dbReference type="ARBA" id="ARBA00023136"/>
    </source>
</evidence>
<dbReference type="Gene3D" id="1.25.40.390">
    <property type="match status" value="1"/>
</dbReference>
<dbReference type="EMBL" id="VTAV01000004">
    <property type="protein sequence ID" value="TYR36474.1"/>
    <property type="molecule type" value="Genomic_DNA"/>
</dbReference>
<feature type="signal peptide" evidence="6">
    <location>
        <begin position="1"/>
        <end position="21"/>
    </location>
</feature>
<dbReference type="GO" id="GO:0009279">
    <property type="term" value="C:cell outer membrane"/>
    <property type="evidence" value="ECO:0007669"/>
    <property type="project" value="UniProtKB-SubCell"/>
</dbReference>
<name>A0A5D4H7G7_9SPHI</name>
<feature type="chain" id="PRO_5022740753" evidence="6">
    <location>
        <begin position="22"/>
        <end position="640"/>
    </location>
</feature>
<keyword evidence="10" id="KW-1185">Reference proteome</keyword>
<feature type="domain" description="RagB/SusD" evidence="7">
    <location>
        <begin position="322"/>
        <end position="640"/>
    </location>
</feature>
<evidence type="ECO:0000256" key="2">
    <source>
        <dbReference type="ARBA" id="ARBA00006275"/>
    </source>
</evidence>
<reference evidence="9 10" key="1">
    <citation type="submission" date="2019-08" db="EMBL/GenBank/DDBJ databases">
        <title>Phlebobacter frassis gen. nov. sp. nov., a new member of family Sphingobacteriaceae isolated from sand fly rearing media.</title>
        <authorList>
            <person name="Kakumanu M.L."/>
            <person name="Marayati B.F."/>
            <person name="Wada-Katsumata A."/>
            <person name="Wasserberg G."/>
            <person name="Schal C."/>
            <person name="Apperson C.S."/>
            <person name="Ponnusamy L."/>
        </authorList>
    </citation>
    <scope>NUCLEOTIDE SEQUENCE [LARGE SCALE GENOMIC DNA]</scope>
    <source>
        <strain evidence="9 10">SSI9</strain>
    </source>
</reference>
<keyword evidence="4" id="KW-0472">Membrane</keyword>
<dbReference type="Pfam" id="PF07980">
    <property type="entry name" value="SusD_RagB"/>
    <property type="match status" value="1"/>
</dbReference>
<feature type="domain" description="SusD-like N-terminal" evidence="8">
    <location>
        <begin position="100"/>
        <end position="232"/>
    </location>
</feature>
<evidence type="ECO:0000313" key="10">
    <source>
        <dbReference type="Proteomes" id="UP000322362"/>
    </source>
</evidence>
<dbReference type="SUPFAM" id="SSF48452">
    <property type="entry name" value="TPR-like"/>
    <property type="match status" value="1"/>
</dbReference>
<dbReference type="InterPro" id="IPR033985">
    <property type="entry name" value="SusD-like_N"/>
</dbReference>
<comment type="caution">
    <text evidence="9">The sequence shown here is derived from an EMBL/GenBank/DDBJ whole genome shotgun (WGS) entry which is preliminary data.</text>
</comment>
<evidence type="ECO:0000259" key="8">
    <source>
        <dbReference type="Pfam" id="PF14322"/>
    </source>
</evidence>
<evidence type="ECO:0000256" key="1">
    <source>
        <dbReference type="ARBA" id="ARBA00004442"/>
    </source>
</evidence>
<keyword evidence="3 6" id="KW-0732">Signal</keyword>
<evidence type="ECO:0000256" key="6">
    <source>
        <dbReference type="SAM" id="SignalP"/>
    </source>
</evidence>
<dbReference type="Proteomes" id="UP000322362">
    <property type="component" value="Unassembled WGS sequence"/>
</dbReference>
<organism evidence="9 10">
    <name type="scientific">Sphingobacterium phlebotomi</name>
    <dbReference type="NCBI Taxonomy" id="2605433"/>
    <lineage>
        <taxon>Bacteria</taxon>
        <taxon>Pseudomonadati</taxon>
        <taxon>Bacteroidota</taxon>
        <taxon>Sphingobacteriia</taxon>
        <taxon>Sphingobacteriales</taxon>
        <taxon>Sphingobacteriaceae</taxon>
        <taxon>Sphingobacterium</taxon>
    </lineage>
</organism>
<sequence length="640" mass="73965">MKKIKLYIIILLLGTASSCNYLDVIPDNISTVEHAFALRNEAEKYLFTCYSYLPDLGVQNYNPALLSGDEVWFFYPYTTAFYGAPPNVWEVARGNQTITGPYLNYWDGANGGKSMWRAIRDCNIFLENIQQVPDMDDTEKERWIGEVKFLKAYYHWFLLRMYGPIPITDVNLPISATPEEAQVFRDPVDDVFNYVVNLLDEATVTLPITIVDQVNEMGRITKPIALALKARILVTAASPLFNGNPDYANFVDKRGVHLFNSVNDPEKWEKAAQACIDAINMIHDNGNQLHYFNPTVNTYNLGPELKTQMDIRAAVTEKWNTEIIWGLNNSMVNWIQRYAQPFIDPASVMTNGSSRPKGQWAPPLKIAEMFYTKNGLPIDEDLSWDYANRYEMQEAEEEDKYYIKPYYTTAKLNFYREPRFYADLGFDGGVWWGNGNYNQDAAWHLEGKSGQLAGKKRADEHSITGYYAKKLIDYRSVLQTSGVYSVQQYPFPEIRLSDLYLYCSEALNEAYGPTPEAYLWINLVRRRAGIPDVEESWTLSAAKTPGKHLTKEGLREIIRQERLIEMAFEGTRYWDLLRWRRAEVVLSQQIKGWDVSQAETEPYYQQVLLFSQSFRKKNYLWPLRESSLIINKNLVQNPGW</sequence>
<dbReference type="InterPro" id="IPR012944">
    <property type="entry name" value="SusD_RagB_dom"/>
</dbReference>
<dbReference type="RefSeq" id="WP_148918731.1">
    <property type="nucleotide sequence ID" value="NZ_VTAV01000004.1"/>
</dbReference>
<comment type="similarity">
    <text evidence="2">Belongs to the SusD family.</text>
</comment>
<dbReference type="InterPro" id="IPR011990">
    <property type="entry name" value="TPR-like_helical_dom_sf"/>
</dbReference>
<protein>
    <submittedName>
        <fullName evidence="9">RagB/SusD family nutrient uptake outer membrane protein</fullName>
    </submittedName>
</protein>
<proteinExistence type="inferred from homology"/>
<dbReference type="Pfam" id="PF14322">
    <property type="entry name" value="SusD-like_3"/>
    <property type="match status" value="1"/>
</dbReference>
<dbReference type="AlphaFoldDB" id="A0A5D4H7G7"/>
<gene>
    <name evidence="9" type="ORF">FXV77_08135</name>
</gene>